<sequence>MAYELLIQSGDKVFQPVIVGDITWKTERKSYPGELKFDIVMDDTIKNISEGNAVRFKKDNNNIFFGFIFSKKREKEKVISITAYDQLRYFKNKDTYVYSNKTAGELVRMLANDFNMQTGTIENTGFKIPSRVEDNTTLFDMVQNAIDLTVQNKKELYVLYDDFGKVTLKNIASMVLDCLIDEETAENYDYKSSIDEETYNQIKLTRENDETGKRDVYMAKDSSKINEWGVLQYYDTLQDGENGQAKANALLELYNKKQKNLTVKNMLGDVRVRAGCMIPVKLDLGDVSLLKLMLVEKCTHYFKESEHYMDITLKGGEFVA</sequence>
<dbReference type="Pfam" id="PF24032">
    <property type="entry name" value="YQBQ"/>
    <property type="match status" value="1"/>
</dbReference>
<protein>
    <submittedName>
        <fullName evidence="2">43 kDa tail protein</fullName>
    </submittedName>
</protein>
<feature type="domain" description="YqbQ/XkdQ" evidence="1">
    <location>
        <begin position="22"/>
        <end position="314"/>
    </location>
</feature>
<dbReference type="EMBL" id="BK014859">
    <property type="protein sequence ID" value="DAD79104.1"/>
    <property type="molecule type" value="Genomic_DNA"/>
</dbReference>
<accession>A0A8S5MAC2</accession>
<evidence type="ECO:0000313" key="2">
    <source>
        <dbReference type="EMBL" id="DAD79104.1"/>
    </source>
</evidence>
<reference evidence="2" key="1">
    <citation type="journal article" date="2021" name="Proc. Natl. Acad. Sci. U.S.A.">
        <title>A Catalog of Tens of Thousands of Viruses from Human Metagenomes Reveals Hidden Associations with Chronic Diseases.</title>
        <authorList>
            <person name="Tisza M.J."/>
            <person name="Buck C.B."/>
        </authorList>
    </citation>
    <scope>NUCLEOTIDE SEQUENCE</scope>
    <source>
        <strain evidence="2">CtsDY37</strain>
    </source>
</reference>
<dbReference type="InterPro" id="IPR056937">
    <property type="entry name" value="YqbQ/XkdQ"/>
</dbReference>
<organism evidence="2">
    <name type="scientific">Siphoviridae sp. ctsDY37</name>
    <dbReference type="NCBI Taxonomy" id="2826483"/>
    <lineage>
        <taxon>Viruses</taxon>
        <taxon>Duplodnaviria</taxon>
        <taxon>Heunggongvirae</taxon>
        <taxon>Uroviricota</taxon>
        <taxon>Caudoviricetes</taxon>
    </lineage>
</organism>
<proteinExistence type="predicted"/>
<name>A0A8S5MAC2_9CAUD</name>
<evidence type="ECO:0000259" key="1">
    <source>
        <dbReference type="Pfam" id="PF24032"/>
    </source>
</evidence>
<dbReference type="SUPFAM" id="SSF69279">
    <property type="entry name" value="Phage tail proteins"/>
    <property type="match status" value="1"/>
</dbReference>